<dbReference type="InterPro" id="IPR016985">
    <property type="entry name" value="UCP031890_Tim44-rel"/>
</dbReference>
<keyword evidence="6" id="KW-0812">Transmembrane</keyword>
<dbReference type="EMBL" id="BMCP01000001">
    <property type="protein sequence ID" value="GGE28873.1"/>
    <property type="molecule type" value="Genomic_DNA"/>
</dbReference>
<dbReference type="Pfam" id="PF04280">
    <property type="entry name" value="Tim44"/>
    <property type="match status" value="1"/>
</dbReference>
<dbReference type="RefSeq" id="WP_188407877.1">
    <property type="nucleotide sequence ID" value="NZ_BMCP01000001.1"/>
</dbReference>
<keyword evidence="6" id="KW-1133">Transmembrane helix</keyword>
<evidence type="ECO:0000256" key="5">
    <source>
        <dbReference type="SAM" id="MobiDB-lite"/>
    </source>
</evidence>
<reference evidence="8" key="2">
    <citation type="submission" date="2020-09" db="EMBL/GenBank/DDBJ databases">
        <authorList>
            <person name="Sun Q."/>
            <person name="Sedlacek I."/>
        </authorList>
    </citation>
    <scope>NUCLEOTIDE SEQUENCE</scope>
    <source>
        <strain evidence="8">CCM 7684</strain>
    </source>
</reference>
<dbReference type="PIRSF" id="PIRSF031890">
    <property type="entry name" value="UCP031890_transporter_Tim44"/>
    <property type="match status" value="1"/>
</dbReference>
<dbReference type="SUPFAM" id="SSF54427">
    <property type="entry name" value="NTF2-like"/>
    <property type="match status" value="1"/>
</dbReference>
<evidence type="ECO:0000256" key="3">
    <source>
        <dbReference type="ARBA" id="ARBA00022946"/>
    </source>
</evidence>
<evidence type="ECO:0000256" key="2">
    <source>
        <dbReference type="ARBA" id="ARBA00009597"/>
    </source>
</evidence>
<dbReference type="Gene3D" id="3.10.450.240">
    <property type="match status" value="1"/>
</dbReference>
<evidence type="ECO:0000259" key="7">
    <source>
        <dbReference type="SMART" id="SM00978"/>
    </source>
</evidence>
<sequence>MSEAFDIYTIIFLVLAVFIILRLRSVLGTRTGHERPPQDPYAPRDRSPATGVNENVVTLPKRRGTEAPLETAGDEISAADRWKGLVAPGSGAEAGLDAIAAADRRFDAESFLQGAKAAYEMIVTAFAQGNRRELKPLLATEVFESFSSVIADRESRGETAETTFVSIDKAEITDAELKGRQANVTVRFVSQLISATRNKAGEVIDGNAESVIEVVDVWTFAHDVGSSDPNWKLIATESAE</sequence>
<evidence type="ECO:0000256" key="4">
    <source>
        <dbReference type="ARBA" id="ARBA00023136"/>
    </source>
</evidence>
<evidence type="ECO:0000256" key="6">
    <source>
        <dbReference type="SAM" id="Phobius"/>
    </source>
</evidence>
<dbReference type="GO" id="GO:0051087">
    <property type="term" value="F:protein-folding chaperone binding"/>
    <property type="evidence" value="ECO:0007669"/>
    <property type="project" value="TreeGrafter"/>
</dbReference>
<dbReference type="PANTHER" id="PTHR10721:SF1">
    <property type="entry name" value="MITOCHONDRIAL IMPORT INNER MEMBRANE TRANSLOCASE SUBUNIT TIM44"/>
    <property type="match status" value="1"/>
</dbReference>
<dbReference type="InterPro" id="IPR007379">
    <property type="entry name" value="Tim44-like_dom"/>
</dbReference>
<feature type="region of interest" description="Disordered" evidence="5">
    <location>
        <begin position="31"/>
        <end position="53"/>
    </location>
</feature>
<feature type="domain" description="Tim44-like" evidence="7">
    <location>
        <begin position="92"/>
        <end position="238"/>
    </location>
</feature>
<comment type="similarity">
    <text evidence="2">Belongs to the Tim44 family.</text>
</comment>
<gene>
    <name evidence="8" type="ORF">GCM10007276_02530</name>
</gene>
<comment type="caution">
    <text evidence="8">The sequence shown here is derived from an EMBL/GenBank/DDBJ whole genome shotgun (WGS) entry which is preliminary data.</text>
</comment>
<dbReference type="InterPro" id="IPR032710">
    <property type="entry name" value="NTF2-like_dom_sf"/>
</dbReference>
<accession>A0A8J2VKT4</accession>
<evidence type="ECO:0000313" key="9">
    <source>
        <dbReference type="Proteomes" id="UP000602745"/>
    </source>
</evidence>
<evidence type="ECO:0000313" key="8">
    <source>
        <dbReference type="EMBL" id="GGE28873.1"/>
    </source>
</evidence>
<comment type="subcellular location">
    <subcellularLocation>
        <location evidence="1">Membrane</location>
    </subcellularLocation>
</comment>
<evidence type="ECO:0000256" key="1">
    <source>
        <dbReference type="ARBA" id="ARBA00004370"/>
    </source>
</evidence>
<feature type="transmembrane region" description="Helical" evidence="6">
    <location>
        <begin position="6"/>
        <end position="23"/>
    </location>
</feature>
<dbReference type="PANTHER" id="PTHR10721">
    <property type="entry name" value="MITOCHONDRIAL IMPORT INNER MEMBRANE TRANSLOCASE SUBUNIT TIM44"/>
    <property type="match status" value="1"/>
</dbReference>
<dbReference type="InterPro" id="IPR039544">
    <property type="entry name" value="Tim44-like"/>
</dbReference>
<protein>
    <submittedName>
        <fullName evidence="8">Calcium-binding protein</fullName>
    </submittedName>
</protein>
<reference evidence="8" key="1">
    <citation type="journal article" date="2014" name="Int. J. Syst. Evol. Microbiol.">
        <title>Complete genome sequence of Corynebacterium casei LMG S-19264T (=DSM 44701T), isolated from a smear-ripened cheese.</title>
        <authorList>
            <consortium name="US DOE Joint Genome Institute (JGI-PGF)"/>
            <person name="Walter F."/>
            <person name="Albersmeier A."/>
            <person name="Kalinowski J."/>
            <person name="Ruckert C."/>
        </authorList>
    </citation>
    <scope>NUCLEOTIDE SEQUENCE</scope>
    <source>
        <strain evidence="8">CCM 7684</strain>
    </source>
</reference>
<keyword evidence="4 6" id="KW-0472">Membrane</keyword>
<dbReference type="GO" id="GO:0030150">
    <property type="term" value="P:protein import into mitochondrial matrix"/>
    <property type="evidence" value="ECO:0007669"/>
    <property type="project" value="TreeGrafter"/>
</dbReference>
<dbReference type="GO" id="GO:0016020">
    <property type="term" value="C:membrane"/>
    <property type="evidence" value="ECO:0007669"/>
    <property type="project" value="UniProtKB-SubCell"/>
</dbReference>
<dbReference type="SMART" id="SM00978">
    <property type="entry name" value="Tim44"/>
    <property type="match status" value="1"/>
</dbReference>
<dbReference type="AlphaFoldDB" id="A0A8J2VKT4"/>
<feature type="compositionally biased region" description="Basic and acidic residues" evidence="5">
    <location>
        <begin position="31"/>
        <end position="47"/>
    </location>
</feature>
<keyword evidence="3" id="KW-0809">Transit peptide</keyword>
<proteinExistence type="inferred from homology"/>
<dbReference type="Proteomes" id="UP000602745">
    <property type="component" value="Unassembled WGS sequence"/>
</dbReference>
<dbReference type="NCBIfam" id="NF033779">
    <property type="entry name" value="Tim44_TimA_adap"/>
    <property type="match status" value="1"/>
</dbReference>
<name>A0A8J2VKT4_9RHOB</name>
<organism evidence="8 9">
    <name type="scientific">Agaricicola taiwanensis</name>
    <dbReference type="NCBI Taxonomy" id="591372"/>
    <lineage>
        <taxon>Bacteria</taxon>
        <taxon>Pseudomonadati</taxon>
        <taxon>Pseudomonadota</taxon>
        <taxon>Alphaproteobacteria</taxon>
        <taxon>Rhodobacterales</taxon>
        <taxon>Paracoccaceae</taxon>
        <taxon>Agaricicola</taxon>
    </lineage>
</organism>
<keyword evidence="9" id="KW-1185">Reference proteome</keyword>